<dbReference type="Proteomes" id="UP000236333">
    <property type="component" value="Unassembled WGS sequence"/>
</dbReference>
<evidence type="ECO:0000313" key="1">
    <source>
        <dbReference type="EMBL" id="PNH08901.1"/>
    </source>
</evidence>
<accession>A0A2J8A8S1</accession>
<organism evidence="1 2">
    <name type="scientific">Tetrabaena socialis</name>
    <dbReference type="NCBI Taxonomy" id="47790"/>
    <lineage>
        <taxon>Eukaryota</taxon>
        <taxon>Viridiplantae</taxon>
        <taxon>Chlorophyta</taxon>
        <taxon>core chlorophytes</taxon>
        <taxon>Chlorophyceae</taxon>
        <taxon>CS clade</taxon>
        <taxon>Chlamydomonadales</taxon>
        <taxon>Tetrabaenaceae</taxon>
        <taxon>Tetrabaena</taxon>
    </lineage>
</organism>
<protein>
    <submittedName>
        <fullName evidence="1">Uncharacterized protein</fullName>
    </submittedName>
</protein>
<gene>
    <name evidence="1" type="ORF">TSOC_004521</name>
</gene>
<keyword evidence="2" id="KW-1185">Reference proteome</keyword>
<evidence type="ECO:0000313" key="2">
    <source>
        <dbReference type="Proteomes" id="UP000236333"/>
    </source>
</evidence>
<dbReference type="AlphaFoldDB" id="A0A2J8A8S1"/>
<dbReference type="EMBL" id="PGGS01000111">
    <property type="protein sequence ID" value="PNH08901.1"/>
    <property type="molecule type" value="Genomic_DNA"/>
</dbReference>
<name>A0A2J8A8S1_9CHLO</name>
<comment type="caution">
    <text evidence="1">The sequence shown here is derived from an EMBL/GenBank/DDBJ whole genome shotgun (WGS) entry which is preliminary data.</text>
</comment>
<sequence length="201" mass="21171">MGGAPLPAELSWIMDALGYLPPAPAKQQMEAALGRTLDARHYTFLSATYFNTRDPAKLRFLLAAYDAVDGTNDKNAATAAAAAAAIENDAGPNEQTQTMLAQTFGGGAGDYATHTGEDRALYASGWVEGKWALIKSQCVVCHGTPNLTGAQHGACQRCGRGLCGAHCRRVHEALDHCHLPTNILARQGGAALQTRCCTMGV</sequence>
<proteinExistence type="predicted"/>
<reference evidence="1 2" key="1">
    <citation type="journal article" date="2017" name="Mol. Biol. Evol.">
        <title>The 4-celled Tetrabaena socialis nuclear genome reveals the essential components for genetic control of cell number at the origin of multicellularity in the volvocine lineage.</title>
        <authorList>
            <person name="Featherston J."/>
            <person name="Arakaki Y."/>
            <person name="Hanschen E.R."/>
            <person name="Ferris P.J."/>
            <person name="Michod R.E."/>
            <person name="Olson B.J.S.C."/>
            <person name="Nozaki H."/>
            <person name="Durand P.M."/>
        </authorList>
    </citation>
    <scope>NUCLEOTIDE SEQUENCE [LARGE SCALE GENOMIC DNA]</scope>
    <source>
        <strain evidence="1 2">NIES-571</strain>
    </source>
</reference>